<gene>
    <name evidence="2" type="ORF">CFN78_01160</name>
</gene>
<dbReference type="AlphaFoldDB" id="A0A263D8L1"/>
<name>A0A263D8L1_9PSEU</name>
<accession>A0A263D8L1</accession>
<dbReference type="EMBL" id="NKYE01000001">
    <property type="protein sequence ID" value="OZM74854.1"/>
    <property type="molecule type" value="Genomic_DNA"/>
</dbReference>
<feature type="region of interest" description="Disordered" evidence="1">
    <location>
        <begin position="29"/>
        <end position="51"/>
    </location>
</feature>
<evidence type="ECO:0000256" key="1">
    <source>
        <dbReference type="SAM" id="MobiDB-lite"/>
    </source>
</evidence>
<dbReference type="Proteomes" id="UP000242444">
    <property type="component" value="Unassembled WGS sequence"/>
</dbReference>
<evidence type="ECO:0000313" key="2">
    <source>
        <dbReference type="EMBL" id="OZM74854.1"/>
    </source>
</evidence>
<evidence type="ECO:0000313" key="3">
    <source>
        <dbReference type="Proteomes" id="UP000242444"/>
    </source>
</evidence>
<protein>
    <submittedName>
        <fullName evidence="2">Uncharacterized protein</fullName>
    </submittedName>
</protein>
<dbReference type="RefSeq" id="WP_094860639.1">
    <property type="nucleotide sequence ID" value="NZ_NKYE01000001.1"/>
</dbReference>
<comment type="caution">
    <text evidence="2">The sequence shown here is derived from an EMBL/GenBank/DDBJ whole genome shotgun (WGS) entry which is preliminary data.</text>
</comment>
<reference evidence="2 3" key="1">
    <citation type="submission" date="2017-07" db="EMBL/GenBank/DDBJ databases">
        <title>Amycolatopsis antarcticus sp. nov., isolated from the surface of an Antarcticus brown macroalga.</title>
        <authorList>
            <person name="Wang J."/>
            <person name="Leiva S."/>
            <person name="Huang J."/>
            <person name="Huang Y."/>
        </authorList>
    </citation>
    <scope>NUCLEOTIDE SEQUENCE [LARGE SCALE GENOMIC DNA]</scope>
    <source>
        <strain evidence="2 3">AU-G6</strain>
    </source>
</reference>
<proteinExistence type="predicted"/>
<dbReference type="InParanoid" id="A0A263D8L1"/>
<keyword evidence="3" id="KW-1185">Reference proteome</keyword>
<organism evidence="2 3">
    <name type="scientific">Amycolatopsis antarctica</name>
    <dbReference type="NCBI Taxonomy" id="1854586"/>
    <lineage>
        <taxon>Bacteria</taxon>
        <taxon>Bacillati</taxon>
        <taxon>Actinomycetota</taxon>
        <taxon>Actinomycetes</taxon>
        <taxon>Pseudonocardiales</taxon>
        <taxon>Pseudonocardiaceae</taxon>
        <taxon>Amycolatopsis</taxon>
    </lineage>
</organism>
<sequence>MNTTRLRWAAGIAVVVAGAGTVAVVTHQPEHGAGPTATQSRPARPPEPPLADPSIAPVLCSTDHPAEQCFPHIEPGALTAAAKRTGASCAAPDGRSVTCETAAAETVRVSIVVATAVTAPARVTGLVVRTFSGGREAAPQAPARAVERLHGVLETLLPPAFPKGPVLAAKIATWFRSAMGRCSPSLATHQVIGTYELHCQNPRPLTVTGEHGRYTNYDTSVRIEAPSRGRTG</sequence>